<gene>
    <name evidence="2" type="ORF">ACFQMF_10700</name>
</gene>
<comment type="caution">
    <text evidence="2">The sequence shown here is derived from an EMBL/GenBank/DDBJ whole genome shotgun (WGS) entry which is preliminary data.</text>
</comment>
<accession>A0ABD6ALR9</accession>
<feature type="region of interest" description="Disordered" evidence="1">
    <location>
        <begin position="43"/>
        <end position="66"/>
    </location>
</feature>
<name>A0ABD6ALR9_9EURY</name>
<sequence length="175" mass="19560">MGEGEYTRVNMRVESETKERWTDFVDESDNYTSLSGLIRTAVKNEIDQSHAPSGQTNDDGDGQADDDRLAELLERVQRVEEHVVEIEDGVTRVEDRGSVPKEAQVDEPRAYPDGEVFEALPEGDDVGDGETVGQLAEKLPYGEGVVGHTVRFMEQKSGRVKTDRVGEQSVYWKEV</sequence>
<proteinExistence type="predicted"/>
<reference evidence="2 3" key="1">
    <citation type="journal article" date="2019" name="Int. J. Syst. Evol. Microbiol.">
        <title>The Global Catalogue of Microorganisms (GCM) 10K type strain sequencing project: providing services to taxonomists for standard genome sequencing and annotation.</title>
        <authorList>
            <consortium name="The Broad Institute Genomics Platform"/>
            <consortium name="The Broad Institute Genome Sequencing Center for Infectious Disease"/>
            <person name="Wu L."/>
            <person name="Ma J."/>
        </authorList>
    </citation>
    <scope>NUCLEOTIDE SEQUENCE [LARGE SCALE GENOMIC DNA]</scope>
    <source>
        <strain evidence="2 3">CGMCC 1.12554</strain>
    </source>
</reference>
<evidence type="ECO:0000313" key="3">
    <source>
        <dbReference type="Proteomes" id="UP001596545"/>
    </source>
</evidence>
<dbReference type="Proteomes" id="UP001596545">
    <property type="component" value="Unassembled WGS sequence"/>
</dbReference>
<evidence type="ECO:0000313" key="2">
    <source>
        <dbReference type="EMBL" id="MFC7325046.1"/>
    </source>
</evidence>
<dbReference type="RefSeq" id="WP_256409234.1">
    <property type="nucleotide sequence ID" value="NZ_JANHDN010000004.1"/>
</dbReference>
<dbReference type="AlphaFoldDB" id="A0ABD6ALR9"/>
<dbReference type="EMBL" id="JBHTBL010000008">
    <property type="protein sequence ID" value="MFC7325046.1"/>
    <property type="molecule type" value="Genomic_DNA"/>
</dbReference>
<keyword evidence="3" id="KW-1185">Reference proteome</keyword>
<organism evidence="2 3">
    <name type="scientific">Halorubrum rutilum</name>
    <dbReference type="NCBI Taxonomy" id="1364933"/>
    <lineage>
        <taxon>Archaea</taxon>
        <taxon>Methanobacteriati</taxon>
        <taxon>Methanobacteriota</taxon>
        <taxon>Stenosarchaea group</taxon>
        <taxon>Halobacteria</taxon>
        <taxon>Halobacteriales</taxon>
        <taxon>Haloferacaceae</taxon>
        <taxon>Halorubrum</taxon>
    </lineage>
</organism>
<protein>
    <submittedName>
        <fullName evidence="2">Uncharacterized protein</fullName>
    </submittedName>
</protein>
<evidence type="ECO:0000256" key="1">
    <source>
        <dbReference type="SAM" id="MobiDB-lite"/>
    </source>
</evidence>